<accession>A0A0F9TUC1</accession>
<keyword evidence="1" id="KW-0472">Membrane</keyword>
<proteinExistence type="predicted"/>
<evidence type="ECO:0000256" key="1">
    <source>
        <dbReference type="SAM" id="Phobius"/>
    </source>
</evidence>
<evidence type="ECO:0000313" key="2">
    <source>
        <dbReference type="EMBL" id="KKN52721.1"/>
    </source>
</evidence>
<dbReference type="EMBL" id="LAZR01001007">
    <property type="protein sequence ID" value="KKN52721.1"/>
    <property type="molecule type" value="Genomic_DNA"/>
</dbReference>
<dbReference type="AlphaFoldDB" id="A0A0F9TUC1"/>
<organism evidence="2">
    <name type="scientific">marine sediment metagenome</name>
    <dbReference type="NCBI Taxonomy" id="412755"/>
    <lineage>
        <taxon>unclassified sequences</taxon>
        <taxon>metagenomes</taxon>
        <taxon>ecological metagenomes</taxon>
    </lineage>
</organism>
<keyword evidence="1" id="KW-0812">Transmembrane</keyword>
<gene>
    <name evidence="2" type="ORF">LCGC14_0609580</name>
</gene>
<keyword evidence="1" id="KW-1133">Transmembrane helix</keyword>
<protein>
    <submittedName>
        <fullName evidence="2">Uncharacterized protein</fullName>
    </submittedName>
</protein>
<reference evidence="2" key="1">
    <citation type="journal article" date="2015" name="Nature">
        <title>Complex archaea that bridge the gap between prokaryotes and eukaryotes.</title>
        <authorList>
            <person name="Spang A."/>
            <person name="Saw J.H."/>
            <person name="Jorgensen S.L."/>
            <person name="Zaremba-Niedzwiedzka K."/>
            <person name="Martijn J."/>
            <person name="Lind A.E."/>
            <person name="van Eijk R."/>
            <person name="Schleper C."/>
            <person name="Guy L."/>
            <person name="Ettema T.J."/>
        </authorList>
    </citation>
    <scope>NUCLEOTIDE SEQUENCE</scope>
</reference>
<comment type="caution">
    <text evidence="2">The sequence shown here is derived from an EMBL/GenBank/DDBJ whole genome shotgun (WGS) entry which is preliminary data.</text>
</comment>
<feature type="transmembrane region" description="Helical" evidence="1">
    <location>
        <begin position="96"/>
        <end position="113"/>
    </location>
</feature>
<sequence>MPNGEMLEELKKLAAEDEISIKSAIRLILTSQVEVHNDIAVILKSQRGLDKVLDSFIIETKEEMKSIRTCIRTSVRKIEENSVIKLGLFIKKYPKITYFLGVTGFVIMNLWFVEDFRSLVLEWLKIPIP</sequence>
<name>A0A0F9TUC1_9ZZZZ</name>